<evidence type="ECO:0000313" key="3">
    <source>
        <dbReference type="Proteomes" id="UP000288805"/>
    </source>
</evidence>
<evidence type="ECO:0000256" key="1">
    <source>
        <dbReference type="SAM" id="MobiDB-lite"/>
    </source>
</evidence>
<dbReference type="AlphaFoldDB" id="A0A438E905"/>
<accession>A0A438E905</accession>
<protein>
    <recommendedName>
        <fullName evidence="4">Retrotransposon gag domain-containing protein</fullName>
    </recommendedName>
</protein>
<evidence type="ECO:0000313" key="2">
    <source>
        <dbReference type="EMBL" id="RVW44246.1"/>
    </source>
</evidence>
<organism evidence="2 3">
    <name type="scientific">Vitis vinifera</name>
    <name type="common">Grape</name>
    <dbReference type="NCBI Taxonomy" id="29760"/>
    <lineage>
        <taxon>Eukaryota</taxon>
        <taxon>Viridiplantae</taxon>
        <taxon>Streptophyta</taxon>
        <taxon>Embryophyta</taxon>
        <taxon>Tracheophyta</taxon>
        <taxon>Spermatophyta</taxon>
        <taxon>Magnoliopsida</taxon>
        <taxon>eudicotyledons</taxon>
        <taxon>Gunneridae</taxon>
        <taxon>Pentapetalae</taxon>
        <taxon>rosids</taxon>
        <taxon>Vitales</taxon>
        <taxon>Vitaceae</taxon>
        <taxon>Viteae</taxon>
        <taxon>Vitis</taxon>
    </lineage>
</organism>
<proteinExistence type="predicted"/>
<comment type="caution">
    <text evidence="2">The sequence shown here is derived from an EMBL/GenBank/DDBJ whole genome shotgun (WGS) entry which is preliminary data.</text>
</comment>
<feature type="region of interest" description="Disordered" evidence="1">
    <location>
        <begin position="32"/>
        <end position="62"/>
    </location>
</feature>
<sequence length="232" mass="26233">MRARLGPQAPGKKRPPTVATWEMYPNLPIAPTAYGNPPHKAVRQTGANSSNEPPFSQAPSENESLREFVKRFGQTVLQVEAYSMDVVLQIFKRSICPSTPFFKSLAKKPPTTMDDLFQRANKYSMLEDDVYAATQQILTRQAKPPGAATTYTLTVSYEKLLPMIPELSDFRWPGPIKADPAKRDDIKTCAYHKEHGHTTDQCRSLHYLVERLIRVGHLKQYIRSEAKGRETS</sequence>
<gene>
    <name evidence="2" type="ORF">CK203_099617</name>
</gene>
<feature type="compositionally biased region" description="Polar residues" evidence="1">
    <location>
        <begin position="45"/>
        <end position="62"/>
    </location>
</feature>
<reference evidence="2 3" key="1">
    <citation type="journal article" date="2018" name="PLoS Genet.">
        <title>Population sequencing reveals clonal diversity and ancestral inbreeding in the grapevine cultivar Chardonnay.</title>
        <authorList>
            <person name="Roach M.J."/>
            <person name="Johnson D.L."/>
            <person name="Bohlmann J."/>
            <person name="van Vuuren H.J."/>
            <person name="Jones S.J."/>
            <person name="Pretorius I.S."/>
            <person name="Schmidt S.A."/>
            <person name="Borneman A.R."/>
        </authorList>
    </citation>
    <scope>NUCLEOTIDE SEQUENCE [LARGE SCALE GENOMIC DNA]</scope>
    <source>
        <strain evidence="3">cv. Chardonnay</strain>
        <tissue evidence="2">Leaf</tissue>
    </source>
</reference>
<dbReference type="EMBL" id="QGNW01001358">
    <property type="protein sequence ID" value="RVW44246.1"/>
    <property type="molecule type" value="Genomic_DNA"/>
</dbReference>
<dbReference type="Proteomes" id="UP000288805">
    <property type="component" value="Unassembled WGS sequence"/>
</dbReference>
<evidence type="ECO:0008006" key="4">
    <source>
        <dbReference type="Google" id="ProtNLM"/>
    </source>
</evidence>
<name>A0A438E905_VITVI</name>